<gene>
    <name evidence="10" type="ORF">KSV97_08850</name>
    <name evidence="11" type="ORF">KSW06_08705</name>
</gene>
<evidence type="ECO:0000313" key="10">
    <source>
        <dbReference type="EMBL" id="MBV3383322.1"/>
    </source>
</evidence>
<keyword evidence="13" id="KW-1185">Reference proteome</keyword>
<comment type="caution">
    <text evidence="10">The sequence shown here is derived from an EMBL/GenBank/DDBJ whole genome shotgun (WGS) entry which is preliminary data.</text>
</comment>
<dbReference type="EMBL" id="JAHOEF010000065">
    <property type="protein sequence ID" value="MBV3383322.1"/>
    <property type="molecule type" value="Genomic_DNA"/>
</dbReference>
<feature type="transmembrane region" description="Helical" evidence="8">
    <location>
        <begin position="139"/>
        <end position="160"/>
    </location>
</feature>
<feature type="transmembrane region" description="Helical" evidence="8">
    <location>
        <begin position="95"/>
        <end position="119"/>
    </location>
</feature>
<dbReference type="GO" id="GO:0005886">
    <property type="term" value="C:plasma membrane"/>
    <property type="evidence" value="ECO:0007669"/>
    <property type="project" value="UniProtKB-SubCell"/>
</dbReference>
<evidence type="ECO:0000256" key="6">
    <source>
        <dbReference type="ARBA" id="ARBA00022989"/>
    </source>
</evidence>
<evidence type="ECO:0000256" key="2">
    <source>
        <dbReference type="ARBA" id="ARBA00007069"/>
    </source>
</evidence>
<dbReference type="Pfam" id="PF00528">
    <property type="entry name" value="BPD_transp_1"/>
    <property type="match status" value="1"/>
</dbReference>
<evidence type="ECO:0000256" key="7">
    <source>
        <dbReference type="ARBA" id="ARBA00023136"/>
    </source>
</evidence>
<feature type="transmembrane region" description="Helical" evidence="8">
    <location>
        <begin position="243"/>
        <end position="265"/>
    </location>
</feature>
<feature type="domain" description="ABC transmembrane type-1" evidence="9">
    <location>
        <begin position="60"/>
        <end position="264"/>
    </location>
</feature>
<dbReference type="PANTHER" id="PTHR42929">
    <property type="entry name" value="INNER MEMBRANE ABC TRANSPORTER PERMEASE PROTEIN YDCU-RELATED-RELATED"/>
    <property type="match status" value="1"/>
</dbReference>
<keyword evidence="5 8" id="KW-0812">Transmembrane</keyword>
<evidence type="ECO:0000313" key="12">
    <source>
        <dbReference type="Proteomes" id="UP001196408"/>
    </source>
</evidence>
<dbReference type="GO" id="GO:0055085">
    <property type="term" value="P:transmembrane transport"/>
    <property type="evidence" value="ECO:0007669"/>
    <property type="project" value="InterPro"/>
</dbReference>
<feature type="transmembrane region" description="Helical" evidence="8">
    <location>
        <begin position="55"/>
        <end position="83"/>
    </location>
</feature>
<dbReference type="PANTHER" id="PTHR42929:SF1">
    <property type="entry name" value="INNER MEMBRANE ABC TRANSPORTER PERMEASE PROTEIN YDCU-RELATED"/>
    <property type="match status" value="1"/>
</dbReference>
<name>A0AAW4MZM2_9FIRM</name>
<keyword evidence="4" id="KW-1003">Cell membrane</keyword>
<comment type="subcellular location">
    <subcellularLocation>
        <location evidence="1 8">Cell membrane</location>
        <topology evidence="1 8">Multi-pass membrane protein</topology>
    </subcellularLocation>
</comment>
<dbReference type="InterPro" id="IPR000515">
    <property type="entry name" value="MetI-like"/>
</dbReference>
<keyword evidence="6 8" id="KW-1133">Transmembrane helix</keyword>
<sequence length="289" mass="32249">MKQYKKLITPYVLFLFLLTVLPMVLIVFYAFTQKASAIKTFEFTFANFAKFFDPIFVQVLIKSFGLGLLTTLICLLIGYPVAFMISKCKQHTQTILIMLITIPTWINLLMRTYAWVSILSRNGILNNVLGMLGLGSFRMLYTDGAVAIGMIYNFLPFMILPIHTSLTNMDPSLVEAAYDLGANKITAFFKITFKLSLGGVLTGITMVFLPAISEFVIPKMLGGGQYSLIGNFIENQFITVGNWHFGSAVSLILGVIVIISMALIYRAEKKTNNEIEQGGLTNAKRKKTQ</sequence>
<accession>A0AAW4MZM2</accession>
<organism evidence="10 12">
    <name type="scientific">Catenibacterium mitsuokai</name>
    <dbReference type="NCBI Taxonomy" id="100886"/>
    <lineage>
        <taxon>Bacteria</taxon>
        <taxon>Bacillati</taxon>
        <taxon>Bacillota</taxon>
        <taxon>Erysipelotrichia</taxon>
        <taxon>Erysipelotrichales</taxon>
        <taxon>Coprobacillaceae</taxon>
        <taxon>Catenibacterium</taxon>
    </lineage>
</organism>
<dbReference type="EMBL" id="JAHOEL010000063">
    <property type="protein sequence ID" value="MBV3393329.1"/>
    <property type="molecule type" value="Genomic_DNA"/>
</dbReference>
<dbReference type="RefSeq" id="WP_217748042.1">
    <property type="nucleotide sequence ID" value="NZ_JAHOEB010000066.1"/>
</dbReference>
<comment type="similarity">
    <text evidence="2">Belongs to the binding-protein-dependent transport system permease family. CysTW subfamily.</text>
</comment>
<dbReference type="PROSITE" id="PS50928">
    <property type="entry name" value="ABC_TM1"/>
    <property type="match status" value="1"/>
</dbReference>
<feature type="transmembrane region" description="Helical" evidence="8">
    <location>
        <begin position="12"/>
        <end position="31"/>
    </location>
</feature>
<keyword evidence="3 8" id="KW-0813">Transport</keyword>
<evidence type="ECO:0000256" key="8">
    <source>
        <dbReference type="RuleBase" id="RU363032"/>
    </source>
</evidence>
<evidence type="ECO:0000313" key="13">
    <source>
        <dbReference type="Proteomes" id="UP001197492"/>
    </source>
</evidence>
<dbReference type="AlphaFoldDB" id="A0AAW4MZM2"/>
<evidence type="ECO:0000313" key="11">
    <source>
        <dbReference type="EMBL" id="MBV3393329.1"/>
    </source>
</evidence>
<evidence type="ECO:0000256" key="5">
    <source>
        <dbReference type="ARBA" id="ARBA00022692"/>
    </source>
</evidence>
<proteinExistence type="inferred from homology"/>
<reference evidence="10 13" key="1">
    <citation type="submission" date="2021-06" db="EMBL/GenBank/DDBJ databases">
        <title>Collection of gut derived symbiotic bacterial strains cultured from healthy donors.</title>
        <authorList>
            <person name="Lin H."/>
            <person name="Littmann E."/>
            <person name="Pamer E.G."/>
        </authorList>
    </citation>
    <scope>NUCLEOTIDE SEQUENCE</scope>
    <source>
        <strain evidence="11 13">MSK.21.70</strain>
        <strain evidence="10">MSK.21.82</strain>
    </source>
</reference>
<evidence type="ECO:0000256" key="3">
    <source>
        <dbReference type="ARBA" id="ARBA00022448"/>
    </source>
</evidence>
<keyword evidence="7 8" id="KW-0472">Membrane</keyword>
<dbReference type="Proteomes" id="UP001197492">
    <property type="component" value="Unassembled WGS sequence"/>
</dbReference>
<feature type="transmembrane region" description="Helical" evidence="8">
    <location>
        <begin position="191"/>
        <end position="212"/>
    </location>
</feature>
<protein>
    <submittedName>
        <fullName evidence="10">ABC transporter permease</fullName>
    </submittedName>
</protein>
<evidence type="ECO:0000256" key="1">
    <source>
        <dbReference type="ARBA" id="ARBA00004651"/>
    </source>
</evidence>
<dbReference type="CDD" id="cd06261">
    <property type="entry name" value="TM_PBP2"/>
    <property type="match status" value="1"/>
</dbReference>
<dbReference type="Proteomes" id="UP001196408">
    <property type="component" value="Unassembled WGS sequence"/>
</dbReference>
<evidence type="ECO:0000259" key="9">
    <source>
        <dbReference type="PROSITE" id="PS50928"/>
    </source>
</evidence>
<evidence type="ECO:0000256" key="4">
    <source>
        <dbReference type="ARBA" id="ARBA00022475"/>
    </source>
</evidence>